<dbReference type="EMBL" id="JACBKZ010000011">
    <property type="protein sequence ID" value="KAF5938431.1"/>
    <property type="molecule type" value="Genomic_DNA"/>
</dbReference>
<protein>
    <recommendedName>
        <fullName evidence="4">Pseudouridine synthase RsuA/RluA-like domain-containing protein</fullName>
    </recommendedName>
</protein>
<feature type="signal peptide" evidence="1">
    <location>
        <begin position="1"/>
        <end position="19"/>
    </location>
</feature>
<organism evidence="2 3">
    <name type="scientific">Camellia sinensis</name>
    <name type="common">Tea plant</name>
    <name type="synonym">Thea sinensis</name>
    <dbReference type="NCBI Taxonomy" id="4442"/>
    <lineage>
        <taxon>Eukaryota</taxon>
        <taxon>Viridiplantae</taxon>
        <taxon>Streptophyta</taxon>
        <taxon>Embryophyta</taxon>
        <taxon>Tracheophyta</taxon>
        <taxon>Spermatophyta</taxon>
        <taxon>Magnoliopsida</taxon>
        <taxon>eudicotyledons</taxon>
        <taxon>Gunneridae</taxon>
        <taxon>Pentapetalae</taxon>
        <taxon>asterids</taxon>
        <taxon>Ericales</taxon>
        <taxon>Theaceae</taxon>
        <taxon>Camellia</taxon>
    </lineage>
</organism>
<proteinExistence type="predicted"/>
<reference evidence="3" key="1">
    <citation type="journal article" date="2020" name="Nat. Commun.">
        <title>Genome assembly of wild tea tree DASZ reveals pedigree and selection history of tea varieties.</title>
        <authorList>
            <person name="Zhang W."/>
            <person name="Zhang Y."/>
            <person name="Qiu H."/>
            <person name="Guo Y."/>
            <person name="Wan H."/>
            <person name="Zhang X."/>
            <person name="Scossa F."/>
            <person name="Alseekh S."/>
            <person name="Zhang Q."/>
            <person name="Wang P."/>
            <person name="Xu L."/>
            <person name="Schmidt M.H."/>
            <person name="Jia X."/>
            <person name="Li D."/>
            <person name="Zhu A."/>
            <person name="Guo F."/>
            <person name="Chen W."/>
            <person name="Ni D."/>
            <person name="Usadel B."/>
            <person name="Fernie A.R."/>
            <person name="Wen W."/>
        </authorList>
    </citation>
    <scope>NUCLEOTIDE SEQUENCE [LARGE SCALE GENOMIC DNA]</scope>
    <source>
        <strain evidence="3">cv. G240</strain>
    </source>
</reference>
<keyword evidence="3" id="KW-1185">Reference proteome</keyword>
<dbReference type="Proteomes" id="UP000593564">
    <property type="component" value="Unassembled WGS sequence"/>
</dbReference>
<accession>A0A7J7GER5</accession>
<feature type="chain" id="PRO_5029614215" description="Pseudouridine synthase RsuA/RluA-like domain-containing protein" evidence="1">
    <location>
        <begin position="20"/>
        <end position="116"/>
    </location>
</feature>
<evidence type="ECO:0008006" key="4">
    <source>
        <dbReference type="Google" id="ProtNLM"/>
    </source>
</evidence>
<name>A0A7J7GER5_CAMSI</name>
<comment type="caution">
    <text evidence="2">The sequence shown here is derived from an EMBL/GenBank/DDBJ whole genome shotgun (WGS) entry which is preliminary data.</text>
</comment>
<gene>
    <name evidence="2" type="ORF">HYC85_022690</name>
</gene>
<sequence length="116" mass="13141">MPLCPFLLSLFLLSPPSLFKIFRATRFASMADQTHFEFQKTQLQNDPKIAINYPGPLSPPLPAVSKQMELSRAMEASSKSNLFSLSRSDMIFEDEWIIVMNKPRGCIVRPSCISFV</sequence>
<evidence type="ECO:0000313" key="2">
    <source>
        <dbReference type="EMBL" id="KAF5938431.1"/>
    </source>
</evidence>
<evidence type="ECO:0000256" key="1">
    <source>
        <dbReference type="SAM" id="SignalP"/>
    </source>
</evidence>
<keyword evidence="1" id="KW-0732">Signal</keyword>
<evidence type="ECO:0000313" key="3">
    <source>
        <dbReference type="Proteomes" id="UP000593564"/>
    </source>
</evidence>
<reference evidence="2 3" key="2">
    <citation type="submission" date="2020-07" db="EMBL/GenBank/DDBJ databases">
        <title>Genome assembly of wild tea tree DASZ reveals pedigree and selection history of tea varieties.</title>
        <authorList>
            <person name="Zhang W."/>
        </authorList>
    </citation>
    <scope>NUCLEOTIDE SEQUENCE [LARGE SCALE GENOMIC DNA]</scope>
    <source>
        <strain evidence="3">cv. G240</strain>
        <tissue evidence="2">Leaf</tissue>
    </source>
</reference>
<dbReference type="AlphaFoldDB" id="A0A7J7GER5"/>